<keyword evidence="3" id="KW-1185">Reference proteome</keyword>
<protein>
    <submittedName>
        <fullName evidence="2">Uncharacterized protein</fullName>
    </submittedName>
</protein>
<sequence length="312" mass="34820">MMLLVVVLSWLIAVTFSLPVNTPKQHVITNGADLNDTAPSYTFAQLYQLHTRFWNHSMYPLYIDEAASINSTLLSPTCHGRVDATRNYLGAELNTEYLFGYFATLNATHAMSLIGVPIRYQTVKFAANRNVVSTAIIAQFDVYSVGAVLPVEIDSWMRFDEDGKIEAYDIAIKYLQFTFDTIIALAQPVVNASTPAEAQRKLHTLIAHSICETHTKYCANSTATIQYPTEAACVEYLAGRTRFGMAYEGGMDTLLCRSVHQNMISFRPELHCAHIGPGGGDMCVDDYTYDKKVTEKFFEEGSFLPGQEEKTD</sequence>
<keyword evidence="1" id="KW-0732">Signal</keyword>
<dbReference type="AlphaFoldDB" id="A0A6G1GTT7"/>
<accession>A0A6G1GTT7</accession>
<evidence type="ECO:0000313" key="2">
    <source>
        <dbReference type="EMBL" id="KAF1984169.1"/>
    </source>
</evidence>
<evidence type="ECO:0000256" key="1">
    <source>
        <dbReference type="SAM" id="SignalP"/>
    </source>
</evidence>
<name>A0A6G1GTT7_9PEZI</name>
<gene>
    <name evidence="2" type="ORF">K402DRAFT_381294</name>
</gene>
<proteinExistence type="predicted"/>
<reference evidence="2" key="1">
    <citation type="journal article" date="2020" name="Stud. Mycol.">
        <title>101 Dothideomycetes genomes: a test case for predicting lifestyles and emergence of pathogens.</title>
        <authorList>
            <person name="Haridas S."/>
            <person name="Albert R."/>
            <person name="Binder M."/>
            <person name="Bloem J."/>
            <person name="Labutti K."/>
            <person name="Salamov A."/>
            <person name="Andreopoulos B."/>
            <person name="Baker S."/>
            <person name="Barry K."/>
            <person name="Bills G."/>
            <person name="Bluhm B."/>
            <person name="Cannon C."/>
            <person name="Castanera R."/>
            <person name="Culley D."/>
            <person name="Daum C."/>
            <person name="Ezra D."/>
            <person name="Gonzalez J."/>
            <person name="Henrissat B."/>
            <person name="Kuo A."/>
            <person name="Liang C."/>
            <person name="Lipzen A."/>
            <person name="Lutzoni F."/>
            <person name="Magnuson J."/>
            <person name="Mondo S."/>
            <person name="Nolan M."/>
            <person name="Ohm R."/>
            <person name="Pangilinan J."/>
            <person name="Park H.-J."/>
            <person name="Ramirez L."/>
            <person name="Alfaro M."/>
            <person name="Sun H."/>
            <person name="Tritt A."/>
            <person name="Yoshinaga Y."/>
            <person name="Zwiers L.-H."/>
            <person name="Turgeon B."/>
            <person name="Goodwin S."/>
            <person name="Spatafora J."/>
            <person name="Crous P."/>
            <person name="Grigoriev I."/>
        </authorList>
    </citation>
    <scope>NUCLEOTIDE SEQUENCE</scope>
    <source>
        <strain evidence="2">CBS 113979</strain>
    </source>
</reference>
<dbReference type="EMBL" id="ML977169">
    <property type="protein sequence ID" value="KAF1984169.1"/>
    <property type="molecule type" value="Genomic_DNA"/>
</dbReference>
<feature type="signal peptide" evidence="1">
    <location>
        <begin position="1"/>
        <end position="17"/>
    </location>
</feature>
<dbReference type="Proteomes" id="UP000800041">
    <property type="component" value="Unassembled WGS sequence"/>
</dbReference>
<evidence type="ECO:0000313" key="3">
    <source>
        <dbReference type="Proteomes" id="UP000800041"/>
    </source>
</evidence>
<dbReference type="OrthoDB" id="10010954at2759"/>
<feature type="chain" id="PRO_5026228183" evidence="1">
    <location>
        <begin position="18"/>
        <end position="312"/>
    </location>
</feature>
<organism evidence="2 3">
    <name type="scientific">Aulographum hederae CBS 113979</name>
    <dbReference type="NCBI Taxonomy" id="1176131"/>
    <lineage>
        <taxon>Eukaryota</taxon>
        <taxon>Fungi</taxon>
        <taxon>Dikarya</taxon>
        <taxon>Ascomycota</taxon>
        <taxon>Pezizomycotina</taxon>
        <taxon>Dothideomycetes</taxon>
        <taxon>Pleosporomycetidae</taxon>
        <taxon>Aulographales</taxon>
        <taxon>Aulographaceae</taxon>
    </lineage>
</organism>